<name>A0A7V4TZW7_CALAY</name>
<dbReference type="EMBL" id="DRQG01000015">
    <property type="protein sequence ID" value="HGY54279.1"/>
    <property type="molecule type" value="Genomic_DNA"/>
</dbReference>
<reference evidence="2" key="1">
    <citation type="journal article" date="2020" name="mSystems">
        <title>Genome- and Community-Level Interaction Insights into Carbon Utilization and Element Cycling Functions of Hydrothermarchaeota in Hydrothermal Sediment.</title>
        <authorList>
            <person name="Zhou Z."/>
            <person name="Liu Y."/>
            <person name="Xu W."/>
            <person name="Pan J."/>
            <person name="Luo Z.H."/>
            <person name="Li M."/>
        </authorList>
    </citation>
    <scope>NUCLEOTIDE SEQUENCE [LARGE SCALE GENOMIC DNA]</scope>
    <source>
        <strain evidence="2">HyVt-577</strain>
    </source>
</reference>
<sequence>MKAVQIEKFGTPDVLKITELDQPNPKQNELLIRVKAVSINPLDYKVRNGSLSPLLKLRLPFIIGSDFAGIVESAGNTVQNFEPGDRVFGSLSPFRSGACAEYITVKAAQVAPIPDEVSFDEAAAIPIAGLTALHALRDMAKISEGEKVIINGASGGVGSFAVQLAKIMKAQVTGVCSTANVQFVTELGADKVIDYKKESFLTVTEKYDLFFDVVSNATLKNAQRVLSQNGMYVATLPSPLKIFKSFISPQKVKIVMVKKRVDDLNYLAELTAKKKLKNIISKSFSLDDIRQAHAAIESGKVKGKLVVAI</sequence>
<gene>
    <name evidence="2" type="ORF">ENK44_01130</name>
</gene>
<dbReference type="InterPro" id="IPR052733">
    <property type="entry name" value="Chloroplast_QOR"/>
</dbReference>
<dbReference type="CDD" id="cd08267">
    <property type="entry name" value="MDR1"/>
    <property type="match status" value="1"/>
</dbReference>
<dbReference type="SUPFAM" id="SSF50129">
    <property type="entry name" value="GroES-like"/>
    <property type="match status" value="1"/>
</dbReference>
<dbReference type="Gene3D" id="3.90.180.10">
    <property type="entry name" value="Medium-chain alcohol dehydrogenases, catalytic domain"/>
    <property type="match status" value="1"/>
</dbReference>
<evidence type="ECO:0000313" key="2">
    <source>
        <dbReference type="EMBL" id="HGY54279.1"/>
    </source>
</evidence>
<evidence type="ECO:0000259" key="1">
    <source>
        <dbReference type="SMART" id="SM00829"/>
    </source>
</evidence>
<dbReference type="SUPFAM" id="SSF51735">
    <property type="entry name" value="NAD(P)-binding Rossmann-fold domains"/>
    <property type="match status" value="1"/>
</dbReference>
<dbReference type="InterPro" id="IPR013154">
    <property type="entry name" value="ADH-like_N"/>
</dbReference>
<proteinExistence type="predicted"/>
<dbReference type="InterPro" id="IPR011032">
    <property type="entry name" value="GroES-like_sf"/>
</dbReference>
<dbReference type="Gene3D" id="3.40.50.720">
    <property type="entry name" value="NAD(P)-binding Rossmann-like Domain"/>
    <property type="match status" value="1"/>
</dbReference>
<comment type="caution">
    <text evidence="2">The sequence shown here is derived from an EMBL/GenBank/DDBJ whole genome shotgun (WGS) entry which is preliminary data.</text>
</comment>
<protein>
    <submittedName>
        <fullName evidence="2">NAD(P)-dependent alcohol dehydrogenase</fullName>
    </submittedName>
</protein>
<dbReference type="InterPro" id="IPR020843">
    <property type="entry name" value="ER"/>
</dbReference>
<dbReference type="Pfam" id="PF08240">
    <property type="entry name" value="ADH_N"/>
    <property type="match status" value="1"/>
</dbReference>
<dbReference type="SMART" id="SM00829">
    <property type="entry name" value="PKS_ER"/>
    <property type="match status" value="1"/>
</dbReference>
<dbReference type="InterPro" id="IPR036291">
    <property type="entry name" value="NAD(P)-bd_dom_sf"/>
</dbReference>
<dbReference type="AlphaFoldDB" id="A0A7V4TZW7"/>
<accession>A0A7V4TZW7</accession>
<dbReference type="Pfam" id="PF13602">
    <property type="entry name" value="ADH_zinc_N_2"/>
    <property type="match status" value="1"/>
</dbReference>
<organism evidence="2">
    <name type="scientific">Caldithrix abyssi</name>
    <dbReference type="NCBI Taxonomy" id="187145"/>
    <lineage>
        <taxon>Bacteria</taxon>
        <taxon>Pseudomonadati</taxon>
        <taxon>Calditrichota</taxon>
        <taxon>Calditrichia</taxon>
        <taxon>Calditrichales</taxon>
        <taxon>Calditrichaceae</taxon>
        <taxon>Caldithrix</taxon>
    </lineage>
</organism>
<dbReference type="Proteomes" id="UP000885779">
    <property type="component" value="Unassembled WGS sequence"/>
</dbReference>
<dbReference type="PANTHER" id="PTHR44013:SF1">
    <property type="entry name" value="ZINC-TYPE ALCOHOL DEHYDROGENASE-LIKE PROTEIN C16A3.02C"/>
    <property type="match status" value="1"/>
</dbReference>
<dbReference type="PANTHER" id="PTHR44013">
    <property type="entry name" value="ZINC-TYPE ALCOHOL DEHYDROGENASE-LIKE PROTEIN C16A3.02C"/>
    <property type="match status" value="1"/>
</dbReference>
<dbReference type="GO" id="GO:0016491">
    <property type="term" value="F:oxidoreductase activity"/>
    <property type="evidence" value="ECO:0007669"/>
    <property type="project" value="InterPro"/>
</dbReference>
<feature type="domain" description="Enoyl reductase (ER)" evidence="1">
    <location>
        <begin position="10"/>
        <end position="307"/>
    </location>
</feature>